<accession>A0A4R6JU23</accession>
<reference evidence="2 3" key="1">
    <citation type="submission" date="2019-03" db="EMBL/GenBank/DDBJ databases">
        <title>Sequencing the genomes of 1000 actinobacteria strains.</title>
        <authorList>
            <person name="Klenk H.-P."/>
        </authorList>
    </citation>
    <scope>NUCLEOTIDE SEQUENCE [LARGE SCALE GENOMIC DNA]</scope>
    <source>
        <strain evidence="2 3">DSM 43805</strain>
    </source>
</reference>
<evidence type="ECO:0000259" key="1">
    <source>
        <dbReference type="PROSITE" id="PS50801"/>
    </source>
</evidence>
<name>A0A4R6JU23_9ACTN</name>
<evidence type="ECO:0000313" key="2">
    <source>
        <dbReference type="EMBL" id="TDO39302.1"/>
    </source>
</evidence>
<dbReference type="InterPro" id="IPR002645">
    <property type="entry name" value="STAS_dom"/>
</dbReference>
<gene>
    <name evidence="2" type="ORF">C8E87_2983</name>
</gene>
<dbReference type="Pfam" id="PF14417">
    <property type="entry name" value="MEDS"/>
    <property type="match status" value="1"/>
</dbReference>
<proteinExistence type="predicted"/>
<sequence>MKPSMAGEPGGYSVAMETVDRLEPGDHACLTYSDPEERLDLLAAFVSRGLQLGERVMCFTDDPVAAELRQRGVPAGETVLPVQALWGEGAAPDAVAMVRHLRAERDRSPRGLRVALDMCWAARPQAGAEQLLAFENEVAKLFANGGLTALCEYDREAFDPVTLAYAARTHPRTVTAAVYHEDAVLRICRQHVPPGIRVAGMLDVSRAGVLKDALSEAVRLDPDVHLNLNHLRSLDDGAAEVIVRTAAGLPRNRHMIVVGDRQAGQTLRVAGAPGVPNLRLLVRDL</sequence>
<feature type="domain" description="STAS" evidence="1">
    <location>
        <begin position="196"/>
        <end position="285"/>
    </location>
</feature>
<evidence type="ECO:0000313" key="3">
    <source>
        <dbReference type="Proteomes" id="UP000294901"/>
    </source>
</evidence>
<dbReference type="InterPro" id="IPR025847">
    <property type="entry name" value="MEDS_domain"/>
</dbReference>
<dbReference type="Proteomes" id="UP000294901">
    <property type="component" value="Unassembled WGS sequence"/>
</dbReference>
<dbReference type="AlphaFoldDB" id="A0A4R6JU23"/>
<dbReference type="PROSITE" id="PS50801">
    <property type="entry name" value="STAS"/>
    <property type="match status" value="1"/>
</dbReference>
<dbReference type="EMBL" id="SNWR01000001">
    <property type="protein sequence ID" value="TDO39302.1"/>
    <property type="molecule type" value="Genomic_DNA"/>
</dbReference>
<organism evidence="2 3">
    <name type="scientific">Paractinoplanes brasiliensis</name>
    <dbReference type="NCBI Taxonomy" id="52695"/>
    <lineage>
        <taxon>Bacteria</taxon>
        <taxon>Bacillati</taxon>
        <taxon>Actinomycetota</taxon>
        <taxon>Actinomycetes</taxon>
        <taxon>Micromonosporales</taxon>
        <taxon>Micromonosporaceae</taxon>
        <taxon>Paractinoplanes</taxon>
    </lineage>
</organism>
<protein>
    <submittedName>
        <fullName evidence="2">DcmR-like sensory protein</fullName>
    </submittedName>
</protein>
<keyword evidence="3" id="KW-1185">Reference proteome</keyword>
<comment type="caution">
    <text evidence="2">The sequence shown here is derived from an EMBL/GenBank/DDBJ whole genome shotgun (WGS) entry which is preliminary data.</text>
</comment>